<evidence type="ECO:0000313" key="2">
    <source>
        <dbReference type="Proteomes" id="UP000077428"/>
    </source>
</evidence>
<accession>A0A165ZNR4</accession>
<dbReference type="RefSeq" id="WP_042694651.1">
    <property type="nucleotide sequence ID" value="NZ_CABMAB010000042.1"/>
</dbReference>
<dbReference type="PATRIC" id="fig|66851.6.peg.1821"/>
<sequence length="83" mass="10085">MSAEVLKNYLIKDFFPEYKKFPWFLKEEFKGKLTRTNNNSEMYFHATLPKAEKKRYRTKNGVFNQISNRKNGWMKKIKSQLTK</sequence>
<dbReference type="Proteomes" id="UP000077428">
    <property type="component" value="Unassembled WGS sequence"/>
</dbReference>
<gene>
    <name evidence="1" type="ORF">MBORA_16710</name>
</gene>
<dbReference type="OrthoDB" id="377173at2157"/>
<protein>
    <submittedName>
        <fullName evidence="1">Uncharacterized protein</fullName>
    </submittedName>
</protein>
<name>A0A165ZNR4_METOA</name>
<keyword evidence="2" id="KW-1185">Reference proteome</keyword>
<evidence type="ECO:0000313" key="1">
    <source>
        <dbReference type="EMBL" id="KZX10961.1"/>
    </source>
</evidence>
<reference evidence="2" key="1">
    <citation type="journal article" date="2016" name="Genome Announc.">
        <title>Draft Genome Sequences of Methanobrevibacter curvatus DSM11111, Methanobrevibacter cuticularis DSM11139, Methanobrevibacter filiformis DSM11501, and Methanobrevibacter oralis DSM7256.</title>
        <authorList>
            <person name="Poehlein A."/>
            <person name="Seedorf H."/>
        </authorList>
    </citation>
    <scope>NUCLEOTIDE SEQUENCE [LARGE SCALE GENOMIC DNA]</scope>
    <source>
        <strain evidence="2">DSM 7256 / JCM 30027 / ZR</strain>
    </source>
</reference>
<dbReference type="AlphaFoldDB" id="A0A165ZNR4"/>
<dbReference type="EMBL" id="LWMU01000102">
    <property type="protein sequence ID" value="KZX10961.1"/>
    <property type="molecule type" value="Genomic_DNA"/>
</dbReference>
<organism evidence="1 2">
    <name type="scientific">Methanobrevibacter oralis</name>
    <dbReference type="NCBI Taxonomy" id="66851"/>
    <lineage>
        <taxon>Archaea</taxon>
        <taxon>Methanobacteriati</taxon>
        <taxon>Methanobacteriota</taxon>
        <taxon>Methanomada group</taxon>
        <taxon>Methanobacteria</taxon>
        <taxon>Methanobacteriales</taxon>
        <taxon>Methanobacteriaceae</taxon>
        <taxon>Methanobrevibacter</taxon>
    </lineage>
</organism>
<comment type="caution">
    <text evidence="1">The sequence shown here is derived from an EMBL/GenBank/DDBJ whole genome shotgun (WGS) entry which is preliminary data.</text>
</comment>
<proteinExistence type="predicted"/>